<gene>
    <name evidence="1" type="ORF">LCGC14_2502950</name>
</gene>
<sequence length="92" mass="10736">MFLNNFFYKLADYADRHHGKETGDEFRTYIVKSKEHPDPDLEMACSIDQDIDTLEQAGITIDEIQKLGLNELHDKANEVIENQHFRWGEPAK</sequence>
<reference evidence="1" key="1">
    <citation type="journal article" date="2015" name="Nature">
        <title>Complex archaea that bridge the gap between prokaryotes and eukaryotes.</title>
        <authorList>
            <person name="Spang A."/>
            <person name="Saw J.H."/>
            <person name="Jorgensen S.L."/>
            <person name="Zaremba-Niedzwiedzka K."/>
            <person name="Martijn J."/>
            <person name="Lind A.E."/>
            <person name="van Eijk R."/>
            <person name="Schleper C."/>
            <person name="Guy L."/>
            <person name="Ettema T.J."/>
        </authorList>
    </citation>
    <scope>NUCLEOTIDE SEQUENCE</scope>
</reference>
<evidence type="ECO:0000313" key="1">
    <source>
        <dbReference type="EMBL" id="KKL15705.1"/>
    </source>
</evidence>
<comment type="caution">
    <text evidence="1">The sequence shown here is derived from an EMBL/GenBank/DDBJ whole genome shotgun (WGS) entry which is preliminary data.</text>
</comment>
<name>A0A0F9B267_9ZZZZ</name>
<organism evidence="1">
    <name type="scientific">marine sediment metagenome</name>
    <dbReference type="NCBI Taxonomy" id="412755"/>
    <lineage>
        <taxon>unclassified sequences</taxon>
        <taxon>metagenomes</taxon>
        <taxon>ecological metagenomes</taxon>
    </lineage>
</organism>
<dbReference type="AlphaFoldDB" id="A0A0F9B267"/>
<dbReference type="EMBL" id="LAZR01039963">
    <property type="protein sequence ID" value="KKL15705.1"/>
    <property type="molecule type" value="Genomic_DNA"/>
</dbReference>
<protein>
    <submittedName>
        <fullName evidence="1">Uncharacterized protein</fullName>
    </submittedName>
</protein>
<accession>A0A0F9B267</accession>
<proteinExistence type="predicted"/>